<evidence type="ECO:0000313" key="2">
    <source>
        <dbReference type="EMBL" id="KAF2765771.1"/>
    </source>
</evidence>
<sequence>MVRPLQITTRACAAEFPAPNNNMKLQRSHDNTESAPSARQQRLHQFPGGRVARQAEHGPGQRARGGSCPSSSGYLKNVPSAASRQVSTVAGHHNHAMVRQPRRRDRWRAFHPADHPSFWDDQQGRRLAIDLDVVSTSLGSSCVATERRRFIQEHDAELPATRSTILLRGRSIWAGRC</sequence>
<reference evidence="2" key="1">
    <citation type="journal article" date="2020" name="Stud. Mycol.">
        <title>101 Dothideomycetes genomes: a test case for predicting lifestyles and emergence of pathogens.</title>
        <authorList>
            <person name="Haridas S."/>
            <person name="Albert R."/>
            <person name="Binder M."/>
            <person name="Bloem J."/>
            <person name="Labutti K."/>
            <person name="Salamov A."/>
            <person name="Andreopoulos B."/>
            <person name="Baker S."/>
            <person name="Barry K."/>
            <person name="Bills G."/>
            <person name="Bluhm B."/>
            <person name="Cannon C."/>
            <person name="Castanera R."/>
            <person name="Culley D."/>
            <person name="Daum C."/>
            <person name="Ezra D."/>
            <person name="Gonzalez J."/>
            <person name="Henrissat B."/>
            <person name="Kuo A."/>
            <person name="Liang C."/>
            <person name="Lipzen A."/>
            <person name="Lutzoni F."/>
            <person name="Magnuson J."/>
            <person name="Mondo S."/>
            <person name="Nolan M."/>
            <person name="Ohm R."/>
            <person name="Pangilinan J."/>
            <person name="Park H.-J."/>
            <person name="Ramirez L."/>
            <person name="Alfaro M."/>
            <person name="Sun H."/>
            <person name="Tritt A."/>
            <person name="Yoshinaga Y."/>
            <person name="Zwiers L.-H."/>
            <person name="Turgeon B."/>
            <person name="Goodwin S."/>
            <person name="Spatafora J."/>
            <person name="Crous P."/>
            <person name="Grigoriev I."/>
        </authorList>
    </citation>
    <scope>NUCLEOTIDE SEQUENCE</scope>
    <source>
        <strain evidence="2">CBS 116005</strain>
    </source>
</reference>
<protein>
    <submittedName>
        <fullName evidence="2">Uncharacterized protein</fullName>
    </submittedName>
</protein>
<dbReference type="Proteomes" id="UP000799436">
    <property type="component" value="Unassembled WGS sequence"/>
</dbReference>
<evidence type="ECO:0000313" key="3">
    <source>
        <dbReference type="Proteomes" id="UP000799436"/>
    </source>
</evidence>
<dbReference type="AlphaFoldDB" id="A0A6G1KYP7"/>
<gene>
    <name evidence="2" type="ORF">EJ03DRAFT_377532</name>
</gene>
<dbReference type="EMBL" id="ML995884">
    <property type="protein sequence ID" value="KAF2765771.1"/>
    <property type="molecule type" value="Genomic_DNA"/>
</dbReference>
<feature type="region of interest" description="Disordered" evidence="1">
    <location>
        <begin position="18"/>
        <end position="79"/>
    </location>
</feature>
<name>A0A6G1KYP7_9PEZI</name>
<accession>A0A6G1KYP7</accession>
<organism evidence="2 3">
    <name type="scientific">Teratosphaeria nubilosa</name>
    <dbReference type="NCBI Taxonomy" id="161662"/>
    <lineage>
        <taxon>Eukaryota</taxon>
        <taxon>Fungi</taxon>
        <taxon>Dikarya</taxon>
        <taxon>Ascomycota</taxon>
        <taxon>Pezizomycotina</taxon>
        <taxon>Dothideomycetes</taxon>
        <taxon>Dothideomycetidae</taxon>
        <taxon>Mycosphaerellales</taxon>
        <taxon>Teratosphaeriaceae</taxon>
        <taxon>Teratosphaeria</taxon>
    </lineage>
</organism>
<feature type="compositionally biased region" description="Polar residues" evidence="1">
    <location>
        <begin position="68"/>
        <end position="79"/>
    </location>
</feature>
<proteinExistence type="predicted"/>
<keyword evidence="3" id="KW-1185">Reference proteome</keyword>
<evidence type="ECO:0000256" key="1">
    <source>
        <dbReference type="SAM" id="MobiDB-lite"/>
    </source>
</evidence>